<accession>X0UD40</accession>
<comment type="caution">
    <text evidence="1">The sequence shown here is derived from an EMBL/GenBank/DDBJ whole genome shotgun (WGS) entry which is preliminary data.</text>
</comment>
<gene>
    <name evidence="1" type="ORF">S01H1_24647</name>
</gene>
<evidence type="ECO:0000313" key="1">
    <source>
        <dbReference type="EMBL" id="GAF97236.1"/>
    </source>
</evidence>
<name>X0UD40_9ZZZZ</name>
<dbReference type="EMBL" id="BARS01014827">
    <property type="protein sequence ID" value="GAF97236.1"/>
    <property type="molecule type" value="Genomic_DNA"/>
</dbReference>
<dbReference type="AlphaFoldDB" id="X0UD40"/>
<protein>
    <submittedName>
        <fullName evidence="1">Uncharacterized protein</fullName>
    </submittedName>
</protein>
<feature type="non-terminal residue" evidence="1">
    <location>
        <position position="262"/>
    </location>
</feature>
<sequence length="262" mass="29380">MATTENVLSQEFHETAEGVTLLRRFSSTYDDYNNGSALFRTIPYSVLTHPFPYRIGDALNYDGLSFPVTTSTTSSMRITDIELIPIDNVNITIEVFYSNTYSNVVPKALPDTNASWSDSFSINSVVTEIDQWNAQSAGGYMDRYIERETRSGDLQTWTSAWAAAGKGGEEPETIASHEPEWAFTITTFSRKLWINRILTYLLSVNNDDWLADYFGKLADRSYPALVGGFPGLTDTDWAVNDTALYPSFSPTSYVLSDIGRWL</sequence>
<proteinExistence type="predicted"/>
<reference evidence="1" key="1">
    <citation type="journal article" date="2014" name="Front. Microbiol.">
        <title>High frequency of phylogenetically diverse reductive dehalogenase-homologous genes in deep subseafloor sedimentary metagenomes.</title>
        <authorList>
            <person name="Kawai M."/>
            <person name="Futagami T."/>
            <person name="Toyoda A."/>
            <person name="Takaki Y."/>
            <person name="Nishi S."/>
            <person name="Hori S."/>
            <person name="Arai W."/>
            <person name="Tsubouchi T."/>
            <person name="Morono Y."/>
            <person name="Uchiyama I."/>
            <person name="Ito T."/>
            <person name="Fujiyama A."/>
            <person name="Inagaki F."/>
            <person name="Takami H."/>
        </authorList>
    </citation>
    <scope>NUCLEOTIDE SEQUENCE</scope>
    <source>
        <strain evidence="1">Expedition CK06-06</strain>
    </source>
</reference>
<organism evidence="1">
    <name type="scientific">marine sediment metagenome</name>
    <dbReference type="NCBI Taxonomy" id="412755"/>
    <lineage>
        <taxon>unclassified sequences</taxon>
        <taxon>metagenomes</taxon>
        <taxon>ecological metagenomes</taxon>
    </lineage>
</organism>